<evidence type="ECO:0000313" key="8">
    <source>
        <dbReference type="EMBL" id="WUS24789.1"/>
    </source>
</evidence>
<dbReference type="GO" id="GO:0003677">
    <property type="term" value="F:DNA binding"/>
    <property type="evidence" value="ECO:0007669"/>
    <property type="project" value="UniProtKB-KW"/>
</dbReference>
<organism evidence="7 9">
    <name type="scientific">Streptomyces caniferus</name>
    <dbReference type="NCBI Taxonomy" id="285557"/>
    <lineage>
        <taxon>Bacteria</taxon>
        <taxon>Bacillati</taxon>
        <taxon>Actinomycetota</taxon>
        <taxon>Actinomycetes</taxon>
        <taxon>Kitasatosporales</taxon>
        <taxon>Streptomycetaceae</taxon>
        <taxon>Streptomyces</taxon>
    </lineage>
</organism>
<evidence type="ECO:0000259" key="5">
    <source>
        <dbReference type="PROSITE" id="PS50043"/>
    </source>
</evidence>
<dbReference type="PANTHER" id="PTHR43214">
    <property type="entry name" value="TWO-COMPONENT RESPONSE REGULATOR"/>
    <property type="match status" value="1"/>
</dbReference>
<dbReference type="CDD" id="cd17535">
    <property type="entry name" value="REC_NarL-like"/>
    <property type="match status" value="1"/>
</dbReference>
<dbReference type="InterPro" id="IPR011006">
    <property type="entry name" value="CheY-like_superfamily"/>
</dbReference>
<evidence type="ECO:0000313" key="7">
    <source>
        <dbReference type="EMBL" id="GFE10547.1"/>
    </source>
</evidence>
<reference evidence="7 9" key="1">
    <citation type="submission" date="2019-12" db="EMBL/GenBank/DDBJ databases">
        <title>Whole genome shotgun sequence of Streptomyces caniferus NBRC 15389.</title>
        <authorList>
            <person name="Ichikawa N."/>
            <person name="Kimura A."/>
            <person name="Kitahashi Y."/>
            <person name="Komaki H."/>
            <person name="Tamura T."/>
        </authorList>
    </citation>
    <scope>NUCLEOTIDE SEQUENCE [LARGE SCALE GENOMIC DNA]</scope>
    <source>
        <strain evidence="7 9">NBRC 15389</strain>
    </source>
</reference>
<evidence type="ECO:0000259" key="6">
    <source>
        <dbReference type="PROSITE" id="PS50110"/>
    </source>
</evidence>
<dbReference type="PRINTS" id="PR00038">
    <property type="entry name" value="HTHLUXR"/>
</dbReference>
<evidence type="ECO:0000256" key="4">
    <source>
        <dbReference type="SAM" id="MobiDB-lite"/>
    </source>
</evidence>
<dbReference type="SUPFAM" id="SSF52172">
    <property type="entry name" value="CheY-like"/>
    <property type="match status" value="1"/>
</dbReference>
<feature type="domain" description="HTH luxR-type" evidence="5">
    <location>
        <begin position="145"/>
        <end position="210"/>
    </location>
</feature>
<dbReference type="InterPro" id="IPR039420">
    <property type="entry name" value="WalR-like"/>
</dbReference>
<dbReference type="SUPFAM" id="SSF46894">
    <property type="entry name" value="C-terminal effector domain of the bipartite response regulators"/>
    <property type="match status" value="1"/>
</dbReference>
<keyword evidence="2 7" id="KW-0238">DNA-binding</keyword>
<dbReference type="SMART" id="SM00421">
    <property type="entry name" value="HTH_LUXR"/>
    <property type="match status" value="1"/>
</dbReference>
<evidence type="ECO:0000313" key="9">
    <source>
        <dbReference type="Proteomes" id="UP000435837"/>
    </source>
</evidence>
<dbReference type="PROSITE" id="PS50110">
    <property type="entry name" value="RESPONSE_REGULATORY"/>
    <property type="match status" value="1"/>
</dbReference>
<dbReference type="GeneID" id="96636309"/>
<gene>
    <name evidence="8" type="ORF">OG727_22260</name>
    <name evidence="7" type="ORF">Scani_68150</name>
</gene>
<dbReference type="Proteomes" id="UP001432292">
    <property type="component" value="Chromosome"/>
</dbReference>
<dbReference type="Gene3D" id="3.40.50.2300">
    <property type="match status" value="1"/>
</dbReference>
<keyword evidence="10" id="KW-1185">Reference proteome</keyword>
<dbReference type="InterPro" id="IPR000792">
    <property type="entry name" value="Tscrpt_reg_LuxR_C"/>
</dbReference>
<name>A0A640SH15_9ACTN</name>
<dbReference type="GO" id="GO:0000160">
    <property type="term" value="P:phosphorelay signal transduction system"/>
    <property type="evidence" value="ECO:0007669"/>
    <property type="project" value="InterPro"/>
</dbReference>
<evidence type="ECO:0000256" key="2">
    <source>
        <dbReference type="ARBA" id="ARBA00023125"/>
    </source>
</evidence>
<feature type="domain" description="Response regulatory" evidence="6">
    <location>
        <begin position="7"/>
        <end position="123"/>
    </location>
</feature>
<dbReference type="Pfam" id="PF00072">
    <property type="entry name" value="Response_reg"/>
    <property type="match status" value="1"/>
</dbReference>
<dbReference type="RefSeq" id="WP_159481386.1">
    <property type="nucleotide sequence ID" value="NZ_BAAATH010000018.1"/>
</dbReference>
<dbReference type="PANTHER" id="PTHR43214:SF43">
    <property type="entry name" value="TWO-COMPONENT RESPONSE REGULATOR"/>
    <property type="match status" value="1"/>
</dbReference>
<evidence type="ECO:0000313" key="10">
    <source>
        <dbReference type="Proteomes" id="UP001432292"/>
    </source>
</evidence>
<dbReference type="Proteomes" id="UP000435837">
    <property type="component" value="Unassembled WGS sequence"/>
</dbReference>
<dbReference type="AlphaFoldDB" id="A0A640SH15"/>
<accession>A0A640SH15</accession>
<dbReference type="EMBL" id="BLIN01000005">
    <property type="protein sequence ID" value="GFE10547.1"/>
    <property type="molecule type" value="Genomic_DNA"/>
</dbReference>
<dbReference type="GO" id="GO:0006355">
    <property type="term" value="P:regulation of DNA-templated transcription"/>
    <property type="evidence" value="ECO:0007669"/>
    <property type="project" value="InterPro"/>
</dbReference>
<dbReference type="OrthoDB" id="9808843at2"/>
<dbReference type="InterPro" id="IPR001789">
    <property type="entry name" value="Sig_transdc_resp-reg_receiver"/>
</dbReference>
<dbReference type="Pfam" id="PF00196">
    <property type="entry name" value="GerE"/>
    <property type="match status" value="1"/>
</dbReference>
<dbReference type="CDD" id="cd06170">
    <property type="entry name" value="LuxR_C_like"/>
    <property type="match status" value="1"/>
</dbReference>
<evidence type="ECO:0000256" key="1">
    <source>
        <dbReference type="ARBA" id="ARBA00022553"/>
    </source>
</evidence>
<evidence type="ECO:0000256" key="3">
    <source>
        <dbReference type="PROSITE-ProRule" id="PRU00169"/>
    </source>
</evidence>
<sequence length="231" mass="25208">MTAAPVRILVADDHTLLREALCDLLRSEPSFEIVAQAGNGEDAIRIAAELRPEVVLLDIEMPLNDPPVTVRRLLERDPGLHIIVLSMYDGQHLVQELLALGIRGYLHKSTGRDTLVTAIRDCVLSSRNTVTVSISPDSLRAPAPEPEGTDRLSEREAEVLALVAQAMSNRQIAARLGIAEGTVKRHMRNIFSKLDAVSRIDAVNKATSNGMLARRPNGPSSLARFPARQGF</sequence>
<dbReference type="SMART" id="SM00448">
    <property type="entry name" value="REC"/>
    <property type="match status" value="1"/>
</dbReference>
<protein>
    <submittedName>
        <fullName evidence="7">DNA-binding response regulator</fullName>
    </submittedName>
    <submittedName>
        <fullName evidence="8">Response regulator transcription factor</fullName>
    </submittedName>
</protein>
<dbReference type="EMBL" id="CP108473">
    <property type="protein sequence ID" value="WUS24789.1"/>
    <property type="molecule type" value="Genomic_DNA"/>
</dbReference>
<reference evidence="8" key="2">
    <citation type="submission" date="2022-10" db="EMBL/GenBank/DDBJ databases">
        <title>The complete genomes of actinobacterial strains from the NBC collection.</title>
        <authorList>
            <person name="Joergensen T.S."/>
            <person name="Alvarez Arevalo M."/>
            <person name="Sterndorff E.B."/>
            <person name="Faurdal D."/>
            <person name="Vuksanovic O."/>
            <person name="Mourched A.-S."/>
            <person name="Charusanti P."/>
            <person name="Shaw S."/>
            <person name="Blin K."/>
            <person name="Weber T."/>
        </authorList>
    </citation>
    <scope>NUCLEOTIDE SEQUENCE</scope>
    <source>
        <strain evidence="8">NBC_01256</strain>
    </source>
</reference>
<feature type="region of interest" description="Disordered" evidence="4">
    <location>
        <begin position="210"/>
        <end position="231"/>
    </location>
</feature>
<dbReference type="InterPro" id="IPR016032">
    <property type="entry name" value="Sig_transdc_resp-reg_C-effctor"/>
</dbReference>
<feature type="modified residue" description="4-aspartylphosphate" evidence="3">
    <location>
        <position position="58"/>
    </location>
</feature>
<proteinExistence type="predicted"/>
<keyword evidence="1 3" id="KW-0597">Phosphoprotein</keyword>
<dbReference type="PROSITE" id="PS50043">
    <property type="entry name" value="HTH_LUXR_2"/>
    <property type="match status" value="1"/>
</dbReference>
<dbReference type="InterPro" id="IPR058245">
    <property type="entry name" value="NreC/VraR/RcsB-like_REC"/>
</dbReference>